<dbReference type="Proteomes" id="UP000310158">
    <property type="component" value="Unassembled WGS sequence"/>
</dbReference>
<name>A0A4S4L7W5_9AGAM</name>
<comment type="caution">
    <text evidence="2">The sequence shown here is derived from an EMBL/GenBank/DDBJ whole genome shotgun (WGS) entry which is preliminary data.</text>
</comment>
<evidence type="ECO:0000256" key="1">
    <source>
        <dbReference type="SAM" id="MobiDB-lite"/>
    </source>
</evidence>
<sequence length="292" mass="31465">MLSCAQEQQNCLHAVKPFEVHGKKLSTVDQHAQESASSSTHSSSDLTASHLQASARPCPRPKLPKLRHSSSNIRSKRGHHESHPRHTPLVPRARSQGEALLSHFRRLKHALLLGHNLELYCQAKANKVIQAHKLGFFGHFKHHKKPKCVFSSDIEADVDNAASSMSLCALRSGVLSTLLTLYDYPCTPSAPSSSKLPTPSRPSFNDSSKPSFANDYSRFSFDTLSCTFTSPSVGSLTSTAVGAPSTSRNCTFNFILPSALGDSRPTQSHSTAGIFGPLIASTGNIADAAAPR</sequence>
<organism evidence="2 3">
    <name type="scientific">Bondarzewia mesenterica</name>
    <dbReference type="NCBI Taxonomy" id="1095465"/>
    <lineage>
        <taxon>Eukaryota</taxon>
        <taxon>Fungi</taxon>
        <taxon>Dikarya</taxon>
        <taxon>Basidiomycota</taxon>
        <taxon>Agaricomycotina</taxon>
        <taxon>Agaricomycetes</taxon>
        <taxon>Russulales</taxon>
        <taxon>Bondarzewiaceae</taxon>
        <taxon>Bondarzewia</taxon>
    </lineage>
</organism>
<proteinExistence type="predicted"/>
<dbReference type="EMBL" id="SGPL01000967">
    <property type="protein sequence ID" value="THH05740.1"/>
    <property type="molecule type" value="Genomic_DNA"/>
</dbReference>
<reference evidence="2 3" key="1">
    <citation type="submission" date="2019-02" db="EMBL/GenBank/DDBJ databases">
        <title>Genome sequencing of the rare red list fungi Bondarzewia mesenterica.</title>
        <authorList>
            <person name="Buettner E."/>
            <person name="Kellner H."/>
        </authorList>
    </citation>
    <scope>NUCLEOTIDE SEQUENCE [LARGE SCALE GENOMIC DNA]</scope>
    <source>
        <strain evidence="2 3">DSM 108281</strain>
    </source>
</reference>
<feature type="compositionally biased region" description="Basic residues" evidence="1">
    <location>
        <begin position="62"/>
        <end position="86"/>
    </location>
</feature>
<feature type="region of interest" description="Disordered" evidence="1">
    <location>
        <begin position="189"/>
        <end position="209"/>
    </location>
</feature>
<keyword evidence="3" id="KW-1185">Reference proteome</keyword>
<gene>
    <name evidence="2" type="ORF">EW146_g9820</name>
</gene>
<dbReference type="AlphaFoldDB" id="A0A4S4L7W5"/>
<feature type="compositionally biased region" description="Low complexity" evidence="1">
    <location>
        <begin position="35"/>
        <end position="51"/>
    </location>
</feature>
<protein>
    <submittedName>
        <fullName evidence="2">Uncharacterized protein</fullName>
    </submittedName>
</protein>
<evidence type="ECO:0000313" key="2">
    <source>
        <dbReference type="EMBL" id="THH05740.1"/>
    </source>
</evidence>
<feature type="region of interest" description="Disordered" evidence="1">
    <location>
        <begin position="26"/>
        <end position="93"/>
    </location>
</feature>
<evidence type="ECO:0000313" key="3">
    <source>
        <dbReference type="Proteomes" id="UP000310158"/>
    </source>
</evidence>
<accession>A0A4S4L7W5</accession>